<dbReference type="AlphaFoldDB" id="A0A5C3PN34"/>
<sequence length="85" mass="8948">MICFSSRRALSTGPSPARPSLVRLVSTRNWADSLGAPCAARLRRQPSNASAVSRGQSQATPSVRKLDSNSSCSGVSDNACKAWVV</sequence>
<accession>A0A5C3PN34</accession>
<organism evidence="2 3">
    <name type="scientific">Polyporus arcularius HHB13444</name>
    <dbReference type="NCBI Taxonomy" id="1314778"/>
    <lineage>
        <taxon>Eukaryota</taxon>
        <taxon>Fungi</taxon>
        <taxon>Dikarya</taxon>
        <taxon>Basidiomycota</taxon>
        <taxon>Agaricomycotina</taxon>
        <taxon>Agaricomycetes</taxon>
        <taxon>Polyporales</taxon>
        <taxon>Polyporaceae</taxon>
        <taxon>Polyporus</taxon>
    </lineage>
</organism>
<protein>
    <submittedName>
        <fullName evidence="2">Uncharacterized protein</fullName>
    </submittedName>
</protein>
<dbReference type="Proteomes" id="UP000308197">
    <property type="component" value="Unassembled WGS sequence"/>
</dbReference>
<keyword evidence="3" id="KW-1185">Reference proteome</keyword>
<evidence type="ECO:0000313" key="2">
    <source>
        <dbReference type="EMBL" id="TFK90731.1"/>
    </source>
</evidence>
<gene>
    <name evidence="2" type="ORF">K466DRAFT_369379</name>
</gene>
<evidence type="ECO:0000256" key="1">
    <source>
        <dbReference type="SAM" id="MobiDB-lite"/>
    </source>
</evidence>
<proteinExistence type="predicted"/>
<feature type="region of interest" description="Disordered" evidence="1">
    <location>
        <begin position="45"/>
        <end position="77"/>
    </location>
</feature>
<dbReference type="InParanoid" id="A0A5C3PN34"/>
<dbReference type="EMBL" id="ML211038">
    <property type="protein sequence ID" value="TFK90731.1"/>
    <property type="molecule type" value="Genomic_DNA"/>
</dbReference>
<name>A0A5C3PN34_9APHY</name>
<reference evidence="2 3" key="1">
    <citation type="journal article" date="2019" name="Nat. Ecol. Evol.">
        <title>Megaphylogeny resolves global patterns of mushroom evolution.</title>
        <authorList>
            <person name="Varga T."/>
            <person name="Krizsan K."/>
            <person name="Foldi C."/>
            <person name="Dima B."/>
            <person name="Sanchez-Garcia M."/>
            <person name="Sanchez-Ramirez S."/>
            <person name="Szollosi G.J."/>
            <person name="Szarkandi J.G."/>
            <person name="Papp V."/>
            <person name="Albert L."/>
            <person name="Andreopoulos W."/>
            <person name="Angelini C."/>
            <person name="Antonin V."/>
            <person name="Barry K.W."/>
            <person name="Bougher N.L."/>
            <person name="Buchanan P."/>
            <person name="Buyck B."/>
            <person name="Bense V."/>
            <person name="Catcheside P."/>
            <person name="Chovatia M."/>
            <person name="Cooper J."/>
            <person name="Damon W."/>
            <person name="Desjardin D."/>
            <person name="Finy P."/>
            <person name="Geml J."/>
            <person name="Haridas S."/>
            <person name="Hughes K."/>
            <person name="Justo A."/>
            <person name="Karasinski D."/>
            <person name="Kautmanova I."/>
            <person name="Kiss B."/>
            <person name="Kocsube S."/>
            <person name="Kotiranta H."/>
            <person name="LaButti K.M."/>
            <person name="Lechner B.E."/>
            <person name="Liimatainen K."/>
            <person name="Lipzen A."/>
            <person name="Lukacs Z."/>
            <person name="Mihaltcheva S."/>
            <person name="Morgado L.N."/>
            <person name="Niskanen T."/>
            <person name="Noordeloos M.E."/>
            <person name="Ohm R.A."/>
            <person name="Ortiz-Santana B."/>
            <person name="Ovrebo C."/>
            <person name="Racz N."/>
            <person name="Riley R."/>
            <person name="Savchenko A."/>
            <person name="Shiryaev A."/>
            <person name="Soop K."/>
            <person name="Spirin V."/>
            <person name="Szebenyi C."/>
            <person name="Tomsovsky M."/>
            <person name="Tulloss R.E."/>
            <person name="Uehling J."/>
            <person name="Grigoriev I.V."/>
            <person name="Vagvolgyi C."/>
            <person name="Papp T."/>
            <person name="Martin F.M."/>
            <person name="Miettinen O."/>
            <person name="Hibbett D.S."/>
            <person name="Nagy L.G."/>
        </authorList>
    </citation>
    <scope>NUCLEOTIDE SEQUENCE [LARGE SCALE GENOMIC DNA]</scope>
    <source>
        <strain evidence="2 3">HHB13444</strain>
    </source>
</reference>
<feature type="compositionally biased region" description="Polar residues" evidence="1">
    <location>
        <begin position="45"/>
        <end position="61"/>
    </location>
</feature>
<evidence type="ECO:0000313" key="3">
    <source>
        <dbReference type="Proteomes" id="UP000308197"/>
    </source>
</evidence>